<evidence type="ECO:0000313" key="1">
    <source>
        <dbReference type="EMBL" id="EGW09129.1"/>
    </source>
</evidence>
<name>G3HGT5_CRIGR</name>
<dbReference type="EMBL" id="JH000361">
    <property type="protein sequence ID" value="EGW09129.1"/>
    <property type="molecule type" value="Genomic_DNA"/>
</dbReference>
<sequence length="82" mass="8923">MRSSYWGHKGFRGEHTPWTVAIHGAHSSWPLRTNNEPSQWSAGGLQESLGLDVFQCIPCGYTVQLLLRPGSNEGLGTAQSGL</sequence>
<organism evidence="1 2">
    <name type="scientific">Cricetulus griseus</name>
    <name type="common">Chinese hamster</name>
    <name type="synonym">Cricetulus barabensis griseus</name>
    <dbReference type="NCBI Taxonomy" id="10029"/>
    <lineage>
        <taxon>Eukaryota</taxon>
        <taxon>Metazoa</taxon>
        <taxon>Chordata</taxon>
        <taxon>Craniata</taxon>
        <taxon>Vertebrata</taxon>
        <taxon>Euteleostomi</taxon>
        <taxon>Mammalia</taxon>
        <taxon>Eutheria</taxon>
        <taxon>Euarchontoglires</taxon>
        <taxon>Glires</taxon>
        <taxon>Rodentia</taxon>
        <taxon>Myomorpha</taxon>
        <taxon>Muroidea</taxon>
        <taxon>Cricetidae</taxon>
        <taxon>Cricetinae</taxon>
        <taxon>Cricetulus</taxon>
    </lineage>
</organism>
<evidence type="ECO:0000313" key="2">
    <source>
        <dbReference type="Proteomes" id="UP000001075"/>
    </source>
</evidence>
<accession>G3HGT5</accession>
<reference evidence="2" key="1">
    <citation type="journal article" date="2011" name="Nat. Biotechnol.">
        <title>The genomic sequence of the Chinese hamster ovary (CHO)-K1 cell line.</title>
        <authorList>
            <person name="Xu X."/>
            <person name="Nagarajan H."/>
            <person name="Lewis N.E."/>
            <person name="Pan S."/>
            <person name="Cai Z."/>
            <person name="Liu X."/>
            <person name="Chen W."/>
            <person name="Xie M."/>
            <person name="Wang W."/>
            <person name="Hammond S."/>
            <person name="Andersen M.R."/>
            <person name="Neff N."/>
            <person name="Passarelli B."/>
            <person name="Koh W."/>
            <person name="Fan H.C."/>
            <person name="Wang J."/>
            <person name="Gui Y."/>
            <person name="Lee K.H."/>
            <person name="Betenbaugh M.J."/>
            <person name="Quake S.R."/>
            <person name="Famili I."/>
            <person name="Palsson B.O."/>
            <person name="Wang J."/>
        </authorList>
    </citation>
    <scope>NUCLEOTIDE SEQUENCE [LARGE SCALE GENOMIC DNA]</scope>
    <source>
        <strain evidence="2">CHO K1 cell line</strain>
    </source>
</reference>
<dbReference type="AlphaFoldDB" id="G3HGT5"/>
<dbReference type="InParanoid" id="G3HGT5"/>
<proteinExistence type="predicted"/>
<dbReference type="Proteomes" id="UP000001075">
    <property type="component" value="Unassembled WGS sequence"/>
</dbReference>
<gene>
    <name evidence="1" type="ORF">I79_009826</name>
</gene>
<protein>
    <submittedName>
        <fullName evidence="1">Uncharacterized protein</fullName>
    </submittedName>
</protein>